<dbReference type="InterPro" id="IPR032352">
    <property type="entry name" value="GIT1/2_CC"/>
</dbReference>
<dbReference type="PROSITE" id="PS50115">
    <property type="entry name" value="ARFGAP"/>
    <property type="match status" value="1"/>
</dbReference>
<feature type="compositionally biased region" description="Polar residues" evidence="11">
    <location>
        <begin position="576"/>
        <end position="590"/>
    </location>
</feature>
<dbReference type="Ensembl" id="ENSONIT00000062553.1">
    <property type="protein sequence ID" value="ENSONIP00000036347.1"/>
    <property type="gene ID" value="ENSONIG00000013468.2"/>
</dbReference>
<dbReference type="SUPFAM" id="SSF48403">
    <property type="entry name" value="Ankyrin repeat"/>
    <property type="match status" value="1"/>
</dbReference>
<evidence type="ECO:0000259" key="12">
    <source>
        <dbReference type="PROSITE" id="PS50115"/>
    </source>
</evidence>
<dbReference type="SUPFAM" id="SSF57863">
    <property type="entry name" value="ArfGap/RecO-like zinc finger"/>
    <property type="match status" value="1"/>
</dbReference>
<dbReference type="PRINTS" id="PR00405">
    <property type="entry name" value="REVINTRACTNG"/>
</dbReference>
<keyword evidence="7 10" id="KW-0175">Coiled coil</keyword>
<dbReference type="InterPro" id="IPR022018">
    <property type="entry name" value="GIT1_C"/>
</dbReference>
<dbReference type="FunFam" id="1.20.5.170:FF:000015">
    <property type="entry name" value="ARF GTPase-activating protein GIT2 isoform 1"/>
    <property type="match status" value="1"/>
</dbReference>
<keyword evidence="2" id="KW-0479">Metal-binding</keyword>
<keyword evidence="5" id="KW-0862">Zinc</keyword>
<proteinExistence type="predicted"/>
<name>A0A669BLU3_ORENI</name>
<dbReference type="Pfam" id="PF12205">
    <property type="entry name" value="GIT1_C"/>
    <property type="match status" value="1"/>
</dbReference>
<evidence type="ECO:0000313" key="13">
    <source>
        <dbReference type="Ensembl" id="ENSONIP00000036347.1"/>
    </source>
</evidence>
<dbReference type="PROSITE" id="PS50088">
    <property type="entry name" value="ANK_REPEAT"/>
    <property type="match status" value="1"/>
</dbReference>
<protein>
    <submittedName>
        <fullName evidence="13">GIT ArfGAP 2</fullName>
    </submittedName>
</protein>
<dbReference type="InterPro" id="IPR047161">
    <property type="entry name" value="GIT-like"/>
</dbReference>
<dbReference type="Gene3D" id="1.25.40.20">
    <property type="entry name" value="Ankyrin repeat-containing domain"/>
    <property type="match status" value="1"/>
</dbReference>
<evidence type="ECO:0000256" key="2">
    <source>
        <dbReference type="ARBA" id="ARBA00022723"/>
    </source>
</evidence>
<dbReference type="Gene3D" id="1.10.220.150">
    <property type="entry name" value="Arf GTPase activating protein"/>
    <property type="match status" value="1"/>
</dbReference>
<dbReference type="PROSITE" id="PS50297">
    <property type="entry name" value="ANK_REP_REGION"/>
    <property type="match status" value="1"/>
</dbReference>
<dbReference type="InterPro" id="IPR036770">
    <property type="entry name" value="Ankyrin_rpt-contain_sf"/>
</dbReference>
<dbReference type="InterPro" id="IPR038508">
    <property type="entry name" value="ArfGAP_dom_sf"/>
</dbReference>
<dbReference type="PANTHER" id="PTHR46097">
    <property type="entry name" value="G PROTEIN-COUPLED RECEPTOR KINASE INTERACTING ARFGAP"/>
    <property type="match status" value="1"/>
</dbReference>
<dbReference type="Pfam" id="PF16559">
    <property type="entry name" value="GIT_CC"/>
    <property type="match status" value="1"/>
</dbReference>
<evidence type="ECO:0000256" key="5">
    <source>
        <dbReference type="ARBA" id="ARBA00022833"/>
    </source>
</evidence>
<feature type="coiled-coil region" evidence="10">
    <location>
        <begin position="459"/>
        <end position="500"/>
    </location>
</feature>
<dbReference type="GO" id="GO:0007420">
    <property type="term" value="P:brain development"/>
    <property type="evidence" value="ECO:0007669"/>
    <property type="project" value="InterPro"/>
</dbReference>
<dbReference type="InterPro" id="IPR013724">
    <property type="entry name" value="GIT_SHD"/>
</dbReference>
<keyword evidence="3" id="KW-0677">Repeat</keyword>
<reference evidence="14" key="1">
    <citation type="submission" date="2012-01" db="EMBL/GenBank/DDBJ databases">
        <title>The Genome Sequence of Oreochromis niloticus (Nile Tilapia).</title>
        <authorList>
            <consortium name="Broad Institute Genome Assembly Team"/>
            <consortium name="Broad Institute Sequencing Platform"/>
            <person name="Di Palma F."/>
            <person name="Johnson J."/>
            <person name="Lander E.S."/>
            <person name="Lindblad-Toh K."/>
        </authorList>
    </citation>
    <scope>NUCLEOTIDE SEQUENCE [LARGE SCALE GENOMIC DNA]</scope>
</reference>
<feature type="domain" description="Arf-GAP" evidence="12">
    <location>
        <begin position="49"/>
        <end position="146"/>
    </location>
</feature>
<dbReference type="GO" id="GO:0005096">
    <property type="term" value="F:GTPase activator activity"/>
    <property type="evidence" value="ECO:0007669"/>
    <property type="project" value="UniProtKB-KW"/>
</dbReference>
<evidence type="ECO:0000256" key="10">
    <source>
        <dbReference type="SAM" id="Coils"/>
    </source>
</evidence>
<dbReference type="SMART" id="SM00555">
    <property type="entry name" value="GIT"/>
    <property type="match status" value="2"/>
</dbReference>
<evidence type="ECO:0000256" key="8">
    <source>
        <dbReference type="PROSITE-ProRule" id="PRU00023"/>
    </source>
</evidence>
<dbReference type="SMART" id="SM00105">
    <property type="entry name" value="ArfGap"/>
    <property type="match status" value="1"/>
</dbReference>
<evidence type="ECO:0000256" key="7">
    <source>
        <dbReference type="ARBA" id="ARBA00023054"/>
    </source>
</evidence>
<dbReference type="SMART" id="SM00248">
    <property type="entry name" value="ANK"/>
    <property type="match status" value="3"/>
</dbReference>
<evidence type="ECO:0000256" key="11">
    <source>
        <dbReference type="SAM" id="MobiDB-lite"/>
    </source>
</evidence>
<evidence type="ECO:0000256" key="4">
    <source>
        <dbReference type="ARBA" id="ARBA00022771"/>
    </source>
</evidence>
<feature type="compositionally biased region" description="Acidic residues" evidence="11">
    <location>
        <begin position="407"/>
        <end position="425"/>
    </location>
</feature>
<dbReference type="GO" id="GO:0031267">
    <property type="term" value="F:small GTPase binding"/>
    <property type="evidence" value="ECO:0007669"/>
    <property type="project" value="TreeGrafter"/>
</dbReference>
<dbReference type="Pfam" id="PF01412">
    <property type="entry name" value="ArfGap"/>
    <property type="match status" value="1"/>
</dbReference>
<dbReference type="Pfam" id="PF08518">
    <property type="entry name" value="GIT_SHD"/>
    <property type="match status" value="2"/>
</dbReference>
<keyword evidence="6 8" id="KW-0040">ANK repeat</keyword>
<dbReference type="Gene3D" id="1.20.120.330">
    <property type="entry name" value="Nucleotidyltransferases domain 2"/>
    <property type="match status" value="1"/>
</dbReference>
<dbReference type="Pfam" id="PF12796">
    <property type="entry name" value="Ank_2"/>
    <property type="match status" value="1"/>
</dbReference>
<dbReference type="GO" id="GO:0008277">
    <property type="term" value="P:regulation of G protein-coupled receptor signaling pathway"/>
    <property type="evidence" value="ECO:0007669"/>
    <property type="project" value="TreeGrafter"/>
</dbReference>
<dbReference type="GeneTree" id="ENSGT00940000156383"/>
<dbReference type="FunFam" id="1.20.120.330:FF:000002">
    <property type="entry name" value="ARF GTPase-activating protein GIT2 isoform 1"/>
    <property type="match status" value="1"/>
</dbReference>
<accession>A0A669BLU3</accession>
<keyword evidence="14" id="KW-1185">Reference proteome</keyword>
<keyword evidence="1" id="KW-0343">GTPase activation</keyword>
<dbReference type="PANTHER" id="PTHR46097:SF4">
    <property type="entry name" value="ARF GTPASE-ACTIVATING PROTEIN GIT2"/>
    <property type="match status" value="1"/>
</dbReference>
<reference evidence="13" key="3">
    <citation type="submission" date="2025-09" db="UniProtKB">
        <authorList>
            <consortium name="Ensembl"/>
        </authorList>
    </citation>
    <scope>IDENTIFICATION</scope>
</reference>
<dbReference type="InterPro" id="IPR037278">
    <property type="entry name" value="ARFGAP/RecO"/>
</dbReference>
<feature type="repeat" description="ANK" evidence="8">
    <location>
        <begin position="188"/>
        <end position="220"/>
    </location>
</feature>
<sequence length="749" mass="83154">MGTIYAIKTIRFCRLFPSVASLTQLKLLCCLETPISSPSVMKSQLFLGGVLICDECCSVHRSLGRHSSQVRHLTHTPWPPTQLQMVQTLYNNGANSIWEHSLLDPASVTSGKRKANPQDKLHPNKSEFIRAKYQMLAFVHRMPCREDDSSTAKDLSKQLHSSVRTGNLETCLRLLTLGAQANFFHPEKGSTPLHVAAKVGQVSQVELLTVYGADPGAPDSSGKTPIDCAREAGHNDLADRLVEIQYELTDRLAFYLCGRKPDHKSGQHFIVPQMADSSADLSELAKAAKKKLQSLSNHLFEELAMDVYDEVDRRETDAVWLATQNHSTLVTETTVVPFLPVNPEYSSTRNQGRQKLARFNAHEFATLVIDILSEAKRRQQGNPIVSPKDNVELIMKNVAVRHCSDSQDNDQPDYDSVASDEDTDQELPSSKGDRTKSLDSDLSDGPITMQEYLEVKNALSASEAKIQQLMKANNNLSDELRLMQKKLQSLQSENTSLRRQVTTNIYQIPSGTDYPDPSSPSALKRRQSARASRPMSMYETGSGLKPYLPKGETPYSEEGIPTLQPFPPHASKLEKQSSMPESDYDNTFNDSELDDSGRGRLRSSGWLGEGSSIPELDDLEMDSDPTLPSTEDVIRKTEQITKNIQELLRAAQENKHDSFVPCSERIHVAVTEMAALFPKKPRSETVRGSLRLLTSSACRLQGECRKAVPSEGCPGPDMQLVTQQVIQCAYDIAKAAKQLVTITTKENTN</sequence>
<dbReference type="Proteomes" id="UP000005207">
    <property type="component" value="Linkage group LG12"/>
</dbReference>
<feature type="region of interest" description="Disordered" evidence="11">
    <location>
        <begin position="506"/>
        <end position="629"/>
    </location>
</feature>
<dbReference type="InterPro" id="IPR001164">
    <property type="entry name" value="ArfGAP_dom"/>
</dbReference>
<dbReference type="GO" id="GO:0032012">
    <property type="term" value="P:regulation of ARF protein signal transduction"/>
    <property type="evidence" value="ECO:0007669"/>
    <property type="project" value="InterPro"/>
</dbReference>
<evidence type="ECO:0000313" key="14">
    <source>
        <dbReference type="Proteomes" id="UP000005207"/>
    </source>
</evidence>
<gene>
    <name evidence="13" type="primary">GIT2</name>
    <name evidence="13" type="synonym">git2a</name>
</gene>
<feature type="region of interest" description="Disordered" evidence="11">
    <location>
        <begin position="402"/>
        <end position="445"/>
    </location>
</feature>
<dbReference type="GO" id="GO:0036465">
    <property type="term" value="P:synaptic vesicle recycling"/>
    <property type="evidence" value="ECO:0007669"/>
    <property type="project" value="TreeGrafter"/>
</dbReference>
<organism evidence="13 14">
    <name type="scientific">Oreochromis niloticus</name>
    <name type="common">Nile tilapia</name>
    <name type="synonym">Tilapia nilotica</name>
    <dbReference type="NCBI Taxonomy" id="8128"/>
    <lineage>
        <taxon>Eukaryota</taxon>
        <taxon>Metazoa</taxon>
        <taxon>Chordata</taxon>
        <taxon>Craniata</taxon>
        <taxon>Vertebrata</taxon>
        <taxon>Euteleostomi</taxon>
        <taxon>Actinopterygii</taxon>
        <taxon>Neopterygii</taxon>
        <taxon>Teleostei</taxon>
        <taxon>Neoteleostei</taxon>
        <taxon>Acanthomorphata</taxon>
        <taxon>Ovalentaria</taxon>
        <taxon>Cichlomorphae</taxon>
        <taxon>Cichliformes</taxon>
        <taxon>Cichlidae</taxon>
        <taxon>African cichlids</taxon>
        <taxon>Pseudocrenilabrinae</taxon>
        <taxon>Oreochromini</taxon>
        <taxon>Oreochromis</taxon>
    </lineage>
</organism>
<evidence type="ECO:0000256" key="1">
    <source>
        <dbReference type="ARBA" id="ARBA00022468"/>
    </source>
</evidence>
<dbReference type="GO" id="GO:0098793">
    <property type="term" value="C:presynapse"/>
    <property type="evidence" value="ECO:0007669"/>
    <property type="project" value="GOC"/>
</dbReference>
<dbReference type="InterPro" id="IPR002110">
    <property type="entry name" value="Ankyrin_rpt"/>
</dbReference>
<dbReference type="AlphaFoldDB" id="A0A669BLU3"/>
<feature type="compositionally biased region" description="Low complexity" evidence="11">
    <location>
        <begin position="602"/>
        <end position="612"/>
    </location>
</feature>
<keyword evidence="4 9" id="KW-0863">Zinc-finger</keyword>
<evidence type="ECO:0000256" key="6">
    <source>
        <dbReference type="ARBA" id="ARBA00023043"/>
    </source>
</evidence>
<dbReference type="GO" id="GO:0008270">
    <property type="term" value="F:zinc ion binding"/>
    <property type="evidence" value="ECO:0007669"/>
    <property type="project" value="UniProtKB-KW"/>
</dbReference>
<evidence type="ECO:0000256" key="9">
    <source>
        <dbReference type="PROSITE-ProRule" id="PRU00288"/>
    </source>
</evidence>
<reference evidence="13" key="2">
    <citation type="submission" date="2025-08" db="UniProtKB">
        <authorList>
            <consortium name="Ensembl"/>
        </authorList>
    </citation>
    <scope>IDENTIFICATION</scope>
</reference>
<evidence type="ECO:0000256" key="3">
    <source>
        <dbReference type="ARBA" id="ARBA00022737"/>
    </source>
</evidence>
<dbReference type="Gene3D" id="1.20.5.170">
    <property type="match status" value="1"/>
</dbReference>
<dbReference type="FunFam" id="1.25.40.20:FF:000013">
    <property type="entry name" value="ARF GTPase-activating protein GIT1 isoform 1"/>
    <property type="match status" value="1"/>
</dbReference>